<organism evidence="3 4">
    <name type="scientific">Chiloscyllium punctatum</name>
    <name type="common">Brownbanded bambooshark</name>
    <name type="synonym">Hemiscyllium punctatum</name>
    <dbReference type="NCBI Taxonomy" id="137246"/>
    <lineage>
        <taxon>Eukaryota</taxon>
        <taxon>Metazoa</taxon>
        <taxon>Chordata</taxon>
        <taxon>Craniata</taxon>
        <taxon>Vertebrata</taxon>
        <taxon>Chondrichthyes</taxon>
        <taxon>Elasmobranchii</taxon>
        <taxon>Galeomorphii</taxon>
        <taxon>Galeoidea</taxon>
        <taxon>Orectolobiformes</taxon>
        <taxon>Hemiscylliidae</taxon>
        <taxon>Chiloscyllium</taxon>
    </lineage>
</organism>
<feature type="chain" id="PRO_5019166107" evidence="2">
    <location>
        <begin position="21"/>
        <end position="154"/>
    </location>
</feature>
<feature type="coiled-coil region" evidence="1">
    <location>
        <begin position="80"/>
        <end position="107"/>
    </location>
</feature>
<evidence type="ECO:0000256" key="1">
    <source>
        <dbReference type="SAM" id="Coils"/>
    </source>
</evidence>
<evidence type="ECO:0000256" key="2">
    <source>
        <dbReference type="SAM" id="SignalP"/>
    </source>
</evidence>
<dbReference type="OrthoDB" id="9030481at2759"/>
<evidence type="ECO:0000313" key="3">
    <source>
        <dbReference type="EMBL" id="GCC38296.1"/>
    </source>
</evidence>
<comment type="caution">
    <text evidence="3">The sequence shown here is derived from an EMBL/GenBank/DDBJ whole genome shotgun (WGS) entry which is preliminary data.</text>
</comment>
<gene>
    <name evidence="3" type="ORF">chiPu_0016810</name>
</gene>
<keyword evidence="2" id="KW-0732">Signal</keyword>
<reference evidence="3 4" key="1">
    <citation type="journal article" date="2018" name="Nat. Ecol. Evol.">
        <title>Shark genomes provide insights into elasmobranch evolution and the origin of vertebrates.</title>
        <authorList>
            <person name="Hara Y"/>
            <person name="Yamaguchi K"/>
            <person name="Onimaru K"/>
            <person name="Kadota M"/>
            <person name="Koyanagi M"/>
            <person name="Keeley SD"/>
            <person name="Tatsumi K"/>
            <person name="Tanaka K"/>
            <person name="Motone F"/>
            <person name="Kageyama Y"/>
            <person name="Nozu R"/>
            <person name="Adachi N"/>
            <person name="Nishimura O"/>
            <person name="Nakagawa R"/>
            <person name="Tanegashima C"/>
            <person name="Kiyatake I"/>
            <person name="Matsumoto R"/>
            <person name="Murakumo K"/>
            <person name="Nishida K"/>
            <person name="Terakita A"/>
            <person name="Kuratani S"/>
            <person name="Sato K"/>
            <person name="Hyodo S Kuraku.S."/>
        </authorList>
    </citation>
    <scope>NUCLEOTIDE SEQUENCE [LARGE SCALE GENOMIC DNA]</scope>
</reference>
<dbReference type="PANTHER" id="PTHR41693">
    <property type="entry name" value="HEME-BINDING PROTEIN 1"/>
    <property type="match status" value="1"/>
</dbReference>
<sequence>MNVSLGFLSVLLVLAHSSERWRWNYRDGADKVNINGIYSVTRLLNYWGNGIFKQVKDTMINQPSNVLPDYSRIQPLSEALDDLFKEIRTMKKRLADLTENLAALEKVFSQVGYGKPVKIKRVVMRKAPRKVSVYQIPQRIPVPKQLRPLSRRRQ</sequence>
<protein>
    <submittedName>
        <fullName evidence="3">Uncharacterized protein</fullName>
    </submittedName>
</protein>
<dbReference type="OMA" id="SSERWRW"/>
<dbReference type="PANTHER" id="PTHR41693:SF1">
    <property type="entry name" value="SI:CH211-243A20.3"/>
    <property type="match status" value="1"/>
</dbReference>
<name>A0A401T6L3_CHIPU</name>
<keyword evidence="4" id="KW-1185">Reference proteome</keyword>
<accession>A0A401T6L3</accession>
<proteinExistence type="predicted"/>
<dbReference type="EMBL" id="BEZZ01001155">
    <property type="protein sequence ID" value="GCC38296.1"/>
    <property type="molecule type" value="Genomic_DNA"/>
</dbReference>
<evidence type="ECO:0000313" key="4">
    <source>
        <dbReference type="Proteomes" id="UP000287033"/>
    </source>
</evidence>
<dbReference type="Proteomes" id="UP000287033">
    <property type="component" value="Unassembled WGS sequence"/>
</dbReference>
<keyword evidence="1" id="KW-0175">Coiled coil</keyword>
<dbReference type="AlphaFoldDB" id="A0A401T6L3"/>
<feature type="signal peptide" evidence="2">
    <location>
        <begin position="1"/>
        <end position="20"/>
    </location>
</feature>